<proteinExistence type="inferred from homology"/>
<feature type="region of interest" description="Disordered" evidence="4">
    <location>
        <begin position="267"/>
        <end position="317"/>
    </location>
</feature>
<dbReference type="PaxDb" id="3218-PP1S336_28V6.1"/>
<dbReference type="STRING" id="3218.A0A2K1L2B3"/>
<feature type="compositionally biased region" description="Polar residues" evidence="4">
    <location>
        <begin position="274"/>
        <end position="286"/>
    </location>
</feature>
<feature type="compositionally biased region" description="Basic and acidic residues" evidence="4">
    <location>
        <begin position="335"/>
        <end position="345"/>
    </location>
</feature>
<evidence type="ECO:0000256" key="2">
    <source>
        <dbReference type="ARBA" id="ARBA00006081"/>
    </source>
</evidence>
<dbReference type="EMBL" id="ABEU02000002">
    <property type="protein sequence ID" value="PNR60164.1"/>
    <property type="molecule type" value="Genomic_DNA"/>
</dbReference>
<feature type="compositionally biased region" description="Polar residues" evidence="4">
    <location>
        <begin position="888"/>
        <end position="900"/>
    </location>
</feature>
<evidence type="ECO:0000256" key="4">
    <source>
        <dbReference type="SAM" id="MobiDB-lite"/>
    </source>
</evidence>
<reference evidence="7" key="3">
    <citation type="submission" date="2020-12" db="UniProtKB">
        <authorList>
            <consortium name="EnsemblPlants"/>
        </authorList>
    </citation>
    <scope>IDENTIFICATION</scope>
</reference>
<dbReference type="RefSeq" id="XP_024357400.1">
    <property type="nucleotide sequence ID" value="XM_024501632.2"/>
</dbReference>
<comment type="similarity">
    <text evidence="2">Belongs to the Ninja family.</text>
</comment>
<evidence type="ECO:0000313" key="6">
    <source>
        <dbReference type="EMBL" id="PNR60164.1"/>
    </source>
</evidence>
<evidence type="ECO:0000256" key="1">
    <source>
        <dbReference type="ARBA" id="ARBA00004123"/>
    </source>
</evidence>
<feature type="region of interest" description="Disordered" evidence="4">
    <location>
        <begin position="155"/>
        <end position="177"/>
    </location>
</feature>
<dbReference type="InterPro" id="IPR031307">
    <property type="entry name" value="Ninja_fam"/>
</dbReference>
<dbReference type="Gramene" id="Pp3c2_19780V3.5">
    <property type="protein sequence ID" value="Pp3c2_19780V3.5"/>
    <property type="gene ID" value="Pp3c2_19780"/>
</dbReference>
<evidence type="ECO:0000313" key="7">
    <source>
        <dbReference type="EnsemblPlants" id="Pp3c2_19780V3.1"/>
    </source>
</evidence>
<feature type="compositionally biased region" description="Polar residues" evidence="4">
    <location>
        <begin position="393"/>
        <end position="428"/>
    </location>
</feature>
<feature type="compositionally biased region" description="Basic and acidic residues" evidence="4">
    <location>
        <begin position="789"/>
        <end position="807"/>
    </location>
</feature>
<feature type="compositionally biased region" description="Low complexity" evidence="4">
    <location>
        <begin position="501"/>
        <end position="516"/>
    </location>
</feature>
<dbReference type="EnsemblPlants" id="Pp3c2_19780V3.4">
    <property type="protein sequence ID" value="Pp3c2_19780V3.4"/>
    <property type="gene ID" value="Pp3c2_19780"/>
</dbReference>
<keyword evidence="8" id="KW-1185">Reference proteome</keyword>
<feature type="compositionally biased region" description="Low complexity" evidence="4">
    <location>
        <begin position="601"/>
        <end position="610"/>
    </location>
</feature>
<sequence length="1067" mass="111103">MAANAEDEYASRNNEAKPGGSWAAVPPIMHSWCLQPDQPASGSESAQNHSSSRLTNDMDDDCGFDLNLGLSLGGGGSGNKNNKPKQREKDILLDRDAFREDCFRAAAGELGNEGGVAKGLNGEETSYGGGVVFKSLKNEQDGTSQSLWQDLDRSRNDTKENGLGGPLHGCQGSLPQQPDWLAGESSIAEDSKTFALHMWQALQGKSSQPEHQRVPLSAQDEASLIKELQGLPPQAVATAAAWARMVARGGFPMQFFDAIKEGVDPATRGGDLQRSLSMKSFSSGSHSEIVPIPSPPMSQQTAAPTGNLERSDSDVSKNMQIDQQQRHVAIIQQQRKRELQTQKRQEARRKRKTLLEGQKSKKAKKEGERAGSSGPCGGSGGKSGLEAPPSGLRRTTSLQPSSGMCKQSSKSAVSSPLESQEASQHGGASSLTAFRRLGSSAWMNYNWEGTSGMAGMAGAPVQAKVEAMHATGGGDGRVESGEQVSEIQLALEKTRDRGSRENSGSGVHVESSSENGKVSFGSPDVVQMQKLDLDANGGGRYPANVSGSREINSHQLAAKMENRENADKVSSGFPGMPRRGDGGVDGPAATAVGKAEKGAKTSSASSQTSSDGTEISDGKDENTNTGLRIDQRNAEMHSTPVGSNTPEEGRGHEANAFMLPASNAMALANLSFSAGGGFPMMPGSFPFPISVPAGGGAGGLPFSMPFPFPYLMQFTPGPPNGGDGNQEQRCYPGMPSPFQIALPPGYPPFQIQPPEGAAAWPGAMVRPHATLPETSPRSSAGKCGQATSVREEEHGARGAPKGSERRSRNTSPAKESVLQGLAKTKSMSSGALNRLRPIASSNPSPLVPQFGLSRSKSDAVGIKKEGLVGITVASLGVEAYPGGSNGQANELGVQSGSKASSRGGLVPRAEAAGPRGVAGAGDDAAPSGGFRPGGLGSTGQLEVPAAQITIGADEDVKRPYPISMWRQGSLPSLDGMGGHEALSLQAGIAAGQQFGGTGSTPDLPWVTCNGTISGVLYRVEKGQVRIVCACHGRHMTPAEFVQHAGCGEIPNPEKAIVMSQQPAPAQA</sequence>
<dbReference type="Gramene" id="Pp3c2_19780V3.4">
    <property type="protein sequence ID" value="Pp3c2_19780V3.4"/>
    <property type="gene ID" value="Pp3c2_19780"/>
</dbReference>
<protein>
    <recommendedName>
        <fullName evidence="5">Tify domain-containing protein</fullName>
    </recommendedName>
</protein>
<evidence type="ECO:0000259" key="5">
    <source>
        <dbReference type="Pfam" id="PF16135"/>
    </source>
</evidence>
<name>A0A2K1L2B3_PHYPA</name>
<dbReference type="Proteomes" id="UP000006727">
    <property type="component" value="Chromosome 2"/>
</dbReference>
<dbReference type="GO" id="GO:0005634">
    <property type="term" value="C:nucleus"/>
    <property type="evidence" value="ECO:0000318"/>
    <property type="project" value="GO_Central"/>
</dbReference>
<feature type="compositionally biased region" description="Polar residues" evidence="4">
    <location>
        <begin position="38"/>
        <end position="55"/>
    </location>
</feature>
<dbReference type="Gramene" id="Pp3c2_19780V3.2">
    <property type="protein sequence ID" value="Pp3c2_19780V3.2"/>
    <property type="gene ID" value="Pp3c2_19780"/>
</dbReference>
<dbReference type="Gramene" id="Pp3c2_19780V3.3">
    <property type="protein sequence ID" value="Pp3c2_19780V3.3"/>
    <property type="gene ID" value="Pp3c2_19780"/>
</dbReference>
<dbReference type="GO" id="GO:0045892">
    <property type="term" value="P:negative regulation of DNA-templated transcription"/>
    <property type="evidence" value="ECO:0000318"/>
    <property type="project" value="GO_Central"/>
</dbReference>
<reference evidence="6 8" key="2">
    <citation type="journal article" date="2018" name="Plant J.">
        <title>The Physcomitrella patens chromosome-scale assembly reveals moss genome structure and evolution.</title>
        <authorList>
            <person name="Lang D."/>
            <person name="Ullrich K.K."/>
            <person name="Murat F."/>
            <person name="Fuchs J."/>
            <person name="Jenkins J."/>
            <person name="Haas F.B."/>
            <person name="Piednoel M."/>
            <person name="Gundlach H."/>
            <person name="Van Bel M."/>
            <person name="Meyberg R."/>
            <person name="Vives C."/>
            <person name="Morata J."/>
            <person name="Symeonidi A."/>
            <person name="Hiss M."/>
            <person name="Muchero W."/>
            <person name="Kamisugi Y."/>
            <person name="Saleh O."/>
            <person name="Blanc G."/>
            <person name="Decker E.L."/>
            <person name="van Gessel N."/>
            <person name="Grimwood J."/>
            <person name="Hayes R.D."/>
            <person name="Graham S.W."/>
            <person name="Gunter L.E."/>
            <person name="McDaniel S.F."/>
            <person name="Hoernstein S.N.W."/>
            <person name="Larsson A."/>
            <person name="Li F.W."/>
            <person name="Perroud P.F."/>
            <person name="Phillips J."/>
            <person name="Ranjan P."/>
            <person name="Rokshar D.S."/>
            <person name="Rothfels C.J."/>
            <person name="Schneider L."/>
            <person name="Shu S."/>
            <person name="Stevenson D.W."/>
            <person name="Thummler F."/>
            <person name="Tillich M."/>
            <person name="Villarreal Aguilar J.C."/>
            <person name="Widiez T."/>
            <person name="Wong G.K."/>
            <person name="Wymore A."/>
            <person name="Zhang Y."/>
            <person name="Zimmer A.D."/>
            <person name="Quatrano R.S."/>
            <person name="Mayer K.F.X."/>
            <person name="Goodstein D."/>
            <person name="Casacuberta J.M."/>
            <person name="Vandepoele K."/>
            <person name="Reski R."/>
            <person name="Cuming A.C."/>
            <person name="Tuskan G.A."/>
            <person name="Maumus F."/>
            <person name="Salse J."/>
            <person name="Schmutz J."/>
            <person name="Rensing S.A."/>
        </authorList>
    </citation>
    <scope>NUCLEOTIDE SEQUENCE [LARGE SCALE GENOMIC DNA]</scope>
    <source>
        <strain evidence="7 8">cv. Gransden 2004</strain>
    </source>
</reference>
<accession>A0A2K1L2B3</accession>
<reference evidence="6 8" key="1">
    <citation type="journal article" date="2008" name="Science">
        <title>The Physcomitrella genome reveals evolutionary insights into the conquest of land by plants.</title>
        <authorList>
            <person name="Rensing S."/>
            <person name="Lang D."/>
            <person name="Zimmer A."/>
            <person name="Terry A."/>
            <person name="Salamov A."/>
            <person name="Shapiro H."/>
            <person name="Nishiyama T."/>
            <person name="Perroud P.-F."/>
            <person name="Lindquist E."/>
            <person name="Kamisugi Y."/>
            <person name="Tanahashi T."/>
            <person name="Sakakibara K."/>
            <person name="Fujita T."/>
            <person name="Oishi K."/>
            <person name="Shin-I T."/>
            <person name="Kuroki Y."/>
            <person name="Toyoda A."/>
            <person name="Suzuki Y."/>
            <person name="Hashimoto A."/>
            <person name="Yamaguchi K."/>
            <person name="Sugano A."/>
            <person name="Kohara Y."/>
            <person name="Fujiyama A."/>
            <person name="Anterola A."/>
            <person name="Aoki S."/>
            <person name="Ashton N."/>
            <person name="Barbazuk W.B."/>
            <person name="Barker E."/>
            <person name="Bennetzen J."/>
            <person name="Bezanilla M."/>
            <person name="Blankenship R."/>
            <person name="Cho S.H."/>
            <person name="Dutcher S."/>
            <person name="Estelle M."/>
            <person name="Fawcett J.A."/>
            <person name="Gundlach H."/>
            <person name="Hanada K."/>
            <person name="Heyl A."/>
            <person name="Hicks K.A."/>
            <person name="Hugh J."/>
            <person name="Lohr M."/>
            <person name="Mayer K."/>
            <person name="Melkozernov A."/>
            <person name="Murata T."/>
            <person name="Nelson D."/>
            <person name="Pils B."/>
            <person name="Prigge M."/>
            <person name="Reiss B."/>
            <person name="Renner T."/>
            <person name="Rombauts S."/>
            <person name="Rushton P."/>
            <person name="Sanderfoot A."/>
            <person name="Schween G."/>
            <person name="Shiu S.-H."/>
            <person name="Stueber K."/>
            <person name="Theodoulou F.L."/>
            <person name="Tu H."/>
            <person name="Van de Peer Y."/>
            <person name="Verrier P.J."/>
            <person name="Waters E."/>
            <person name="Wood A."/>
            <person name="Yang L."/>
            <person name="Cove D."/>
            <person name="Cuming A."/>
            <person name="Hasebe M."/>
            <person name="Lucas S."/>
            <person name="Mishler D.B."/>
            <person name="Reski R."/>
            <person name="Grigoriev I."/>
            <person name="Quatrano R.S."/>
            <person name="Boore J.L."/>
        </authorList>
    </citation>
    <scope>NUCLEOTIDE SEQUENCE [LARGE SCALE GENOMIC DNA]</scope>
    <source>
        <strain evidence="7 8">cv. Gransden 2004</strain>
    </source>
</reference>
<dbReference type="EnsemblPlants" id="Pp3c2_19780V3.3">
    <property type="protein sequence ID" value="Pp3c2_19780V3.3"/>
    <property type="gene ID" value="Pp3c2_19780"/>
</dbReference>
<feature type="domain" description="Tify" evidence="5">
    <location>
        <begin position="1025"/>
        <end position="1058"/>
    </location>
</feature>
<keyword evidence="3" id="KW-0539">Nucleus</keyword>
<dbReference type="GeneID" id="112273147"/>
<dbReference type="Gramene" id="Pp3c2_19780V3.1">
    <property type="protein sequence ID" value="Pp3c2_19780V3.1"/>
    <property type="gene ID" value="Pp3c2_19780"/>
</dbReference>
<feature type="region of interest" description="Disordered" evidence="4">
    <location>
        <begin position="492"/>
        <end position="523"/>
    </location>
</feature>
<feature type="compositionally biased region" description="Gly residues" evidence="4">
    <location>
        <begin position="374"/>
        <end position="383"/>
    </location>
</feature>
<organism evidence="6">
    <name type="scientific">Physcomitrium patens</name>
    <name type="common">Spreading-leaved earth moss</name>
    <name type="synonym">Physcomitrella patens</name>
    <dbReference type="NCBI Taxonomy" id="3218"/>
    <lineage>
        <taxon>Eukaryota</taxon>
        <taxon>Viridiplantae</taxon>
        <taxon>Streptophyta</taxon>
        <taxon>Embryophyta</taxon>
        <taxon>Bryophyta</taxon>
        <taxon>Bryophytina</taxon>
        <taxon>Bryopsida</taxon>
        <taxon>Funariidae</taxon>
        <taxon>Funariales</taxon>
        <taxon>Funariaceae</taxon>
        <taxon>Physcomitrium</taxon>
    </lineage>
</organism>
<feature type="region of interest" description="Disordered" evidence="4">
    <location>
        <begin position="333"/>
        <end position="428"/>
    </location>
</feature>
<feature type="region of interest" description="Disordered" evidence="4">
    <location>
        <begin position="768"/>
        <end position="828"/>
    </location>
</feature>
<feature type="compositionally biased region" description="Low complexity" evidence="4">
    <location>
        <begin position="908"/>
        <end position="929"/>
    </location>
</feature>
<dbReference type="EnsemblPlants" id="Pp3c2_19780V3.1">
    <property type="protein sequence ID" value="Pp3c2_19780V3.1"/>
    <property type="gene ID" value="Pp3c2_19780"/>
</dbReference>
<dbReference type="EnsemblPlants" id="Pp3c2_19780V3.5">
    <property type="protein sequence ID" value="Pp3c2_19780V3.5"/>
    <property type="gene ID" value="Pp3c2_19780"/>
</dbReference>
<dbReference type="EnsemblPlants" id="Pp3c2_19780V3.2">
    <property type="protein sequence ID" value="Pp3c2_19780V3.2"/>
    <property type="gene ID" value="Pp3c2_19780"/>
</dbReference>
<feature type="region of interest" description="Disordered" evidence="4">
    <location>
        <begin position="561"/>
        <end position="651"/>
    </location>
</feature>
<evidence type="ECO:0000313" key="8">
    <source>
        <dbReference type="Proteomes" id="UP000006727"/>
    </source>
</evidence>
<dbReference type="AlphaFoldDB" id="A0A2K1L2B3"/>
<dbReference type="OrthoDB" id="1936656at2759"/>
<dbReference type="GO" id="GO:0007165">
    <property type="term" value="P:signal transduction"/>
    <property type="evidence" value="ECO:0007669"/>
    <property type="project" value="InterPro"/>
</dbReference>
<feature type="region of interest" description="Disordered" evidence="4">
    <location>
        <begin position="1"/>
        <end position="58"/>
    </location>
</feature>
<dbReference type="Pfam" id="PF16135">
    <property type="entry name" value="TDBD"/>
    <property type="match status" value="1"/>
</dbReference>
<dbReference type="PANTHER" id="PTHR31413:SF12">
    <property type="entry name" value="AFP HOMOLOG 2"/>
    <property type="match status" value="1"/>
</dbReference>
<comment type="subcellular location">
    <subcellularLocation>
        <location evidence="1">Nucleus</location>
    </subcellularLocation>
</comment>
<gene>
    <name evidence="7" type="primary">LOC112273147</name>
    <name evidence="6" type="ORF">PHYPA_002957</name>
</gene>
<dbReference type="PANTHER" id="PTHR31413">
    <property type="entry name" value="AFP HOMOLOG 2"/>
    <property type="match status" value="1"/>
</dbReference>
<evidence type="ECO:0000256" key="3">
    <source>
        <dbReference type="ARBA" id="ARBA00023242"/>
    </source>
</evidence>
<feature type="region of interest" description="Disordered" evidence="4">
    <location>
        <begin position="888"/>
        <end position="938"/>
    </location>
</feature>
<dbReference type="InterPro" id="IPR032308">
    <property type="entry name" value="TDBD"/>
</dbReference>